<dbReference type="GO" id="GO:0015031">
    <property type="term" value="P:protein transport"/>
    <property type="evidence" value="ECO:0007669"/>
    <property type="project" value="UniProtKB-KW"/>
</dbReference>
<dbReference type="GO" id="GO:0051028">
    <property type="term" value="P:mRNA transport"/>
    <property type="evidence" value="ECO:0007669"/>
    <property type="project" value="UniProtKB-KW"/>
</dbReference>
<organism evidence="13 14">
    <name type="scientific">Sarocladium strictum</name>
    <name type="common">Black bundle disease fungus</name>
    <name type="synonym">Acremonium strictum</name>
    <dbReference type="NCBI Taxonomy" id="5046"/>
    <lineage>
        <taxon>Eukaryota</taxon>
        <taxon>Fungi</taxon>
        <taxon>Dikarya</taxon>
        <taxon>Ascomycota</taxon>
        <taxon>Pezizomycotina</taxon>
        <taxon>Sordariomycetes</taxon>
        <taxon>Hypocreomycetidae</taxon>
        <taxon>Hypocreales</taxon>
        <taxon>Sarocladiaceae</taxon>
        <taxon>Sarocladium</taxon>
    </lineage>
</organism>
<dbReference type="InterPro" id="IPR037363">
    <property type="entry name" value="Sec13/Seh1_fam"/>
</dbReference>
<evidence type="ECO:0000256" key="11">
    <source>
        <dbReference type="PROSITE-ProRule" id="PRU00221"/>
    </source>
</evidence>
<evidence type="ECO:0000256" key="4">
    <source>
        <dbReference type="ARBA" id="ARBA00022574"/>
    </source>
</evidence>
<dbReference type="InterPro" id="IPR001680">
    <property type="entry name" value="WD40_rpt"/>
</dbReference>
<keyword evidence="5" id="KW-0677">Repeat</keyword>
<dbReference type="Proteomes" id="UP001175261">
    <property type="component" value="Unassembled WGS sequence"/>
</dbReference>
<dbReference type="GO" id="GO:0034198">
    <property type="term" value="P:cellular response to amino acid starvation"/>
    <property type="evidence" value="ECO:0007669"/>
    <property type="project" value="TreeGrafter"/>
</dbReference>
<evidence type="ECO:0000313" key="13">
    <source>
        <dbReference type="EMBL" id="KAK0391248.1"/>
    </source>
</evidence>
<dbReference type="PROSITE" id="PS50082">
    <property type="entry name" value="WD_REPEATS_2"/>
    <property type="match status" value="1"/>
</dbReference>
<evidence type="ECO:0000256" key="10">
    <source>
        <dbReference type="ARBA" id="ARBA00023242"/>
    </source>
</evidence>
<dbReference type="InterPro" id="IPR036322">
    <property type="entry name" value="WD40_repeat_dom_sf"/>
</dbReference>
<dbReference type="GO" id="GO:0031080">
    <property type="term" value="C:nuclear pore outer ring"/>
    <property type="evidence" value="ECO:0007669"/>
    <property type="project" value="TreeGrafter"/>
</dbReference>
<comment type="caution">
    <text evidence="13">The sequence shown here is derived from an EMBL/GenBank/DDBJ whole genome shotgun (WGS) entry which is preliminary data.</text>
</comment>
<reference evidence="13" key="1">
    <citation type="submission" date="2022-10" db="EMBL/GenBank/DDBJ databases">
        <title>Determination and structural analysis of whole genome sequence of Sarocladium strictum F4-1.</title>
        <authorList>
            <person name="Hu L."/>
            <person name="Jiang Y."/>
        </authorList>
    </citation>
    <scope>NUCLEOTIDE SEQUENCE</scope>
    <source>
        <strain evidence="13">F4-1</strain>
    </source>
</reference>
<comment type="similarity">
    <text evidence="2">Belongs to the WD repeat SEC13 family.</text>
</comment>
<feature type="repeat" description="WD" evidence="11">
    <location>
        <begin position="21"/>
        <end position="53"/>
    </location>
</feature>
<dbReference type="Pfam" id="PF00400">
    <property type="entry name" value="WD40"/>
    <property type="match status" value="2"/>
</dbReference>
<protein>
    <submittedName>
        <fullName evidence="13">Uncharacterized protein</fullName>
    </submittedName>
</protein>
<dbReference type="AlphaFoldDB" id="A0AA39LBK1"/>
<evidence type="ECO:0000256" key="12">
    <source>
        <dbReference type="SAM" id="MobiDB-lite"/>
    </source>
</evidence>
<keyword evidence="10" id="KW-0539">Nucleus</keyword>
<keyword evidence="9" id="KW-0906">Nuclear pore complex</keyword>
<evidence type="ECO:0000256" key="3">
    <source>
        <dbReference type="ARBA" id="ARBA00022448"/>
    </source>
</evidence>
<keyword evidence="8" id="KW-0811">Translocation</keyword>
<feature type="compositionally biased region" description="Polar residues" evidence="12">
    <location>
        <begin position="328"/>
        <end position="354"/>
    </location>
</feature>
<keyword evidence="3" id="KW-0813">Transport</keyword>
<comment type="subcellular location">
    <subcellularLocation>
        <location evidence="1">Nucleus</location>
        <location evidence="1">Nuclear pore complex</location>
    </subcellularLocation>
</comment>
<evidence type="ECO:0000256" key="2">
    <source>
        <dbReference type="ARBA" id="ARBA00010102"/>
    </source>
</evidence>
<accession>A0AA39LBK1</accession>
<keyword evidence="6" id="KW-0509">mRNA transport</keyword>
<name>A0AA39LBK1_SARSR</name>
<keyword evidence="7" id="KW-0653">Protein transport</keyword>
<dbReference type="GO" id="GO:0005198">
    <property type="term" value="F:structural molecule activity"/>
    <property type="evidence" value="ECO:0007669"/>
    <property type="project" value="InterPro"/>
</dbReference>
<evidence type="ECO:0000256" key="6">
    <source>
        <dbReference type="ARBA" id="ARBA00022816"/>
    </source>
</evidence>
<dbReference type="Gene3D" id="2.130.10.10">
    <property type="entry name" value="YVTN repeat-like/Quinoprotein amine dehydrogenase"/>
    <property type="match status" value="1"/>
</dbReference>
<keyword evidence="14" id="KW-1185">Reference proteome</keyword>
<evidence type="ECO:0000256" key="1">
    <source>
        <dbReference type="ARBA" id="ARBA00004567"/>
    </source>
</evidence>
<dbReference type="GO" id="GO:1904263">
    <property type="term" value="P:positive regulation of TORC1 signaling"/>
    <property type="evidence" value="ECO:0007669"/>
    <property type="project" value="TreeGrafter"/>
</dbReference>
<dbReference type="SMART" id="SM00320">
    <property type="entry name" value="WD40"/>
    <property type="match status" value="4"/>
</dbReference>
<dbReference type="PANTHER" id="PTHR11024:SF3">
    <property type="entry name" value="NUCLEOPORIN SEH1"/>
    <property type="match status" value="1"/>
</dbReference>
<evidence type="ECO:0000256" key="8">
    <source>
        <dbReference type="ARBA" id="ARBA00023010"/>
    </source>
</evidence>
<proteinExistence type="inferred from homology"/>
<sequence length="437" mass="47815">MATLIPPSPSDEKPSFELNPQHGHKDLVLAVAFNTYGDRCATGSVDGKIRVFNRHKDGTWRHCDTWSAHGGEVLELQWLPATIYPNVIASLGIEGWFRLWAEDPSAAPGRRFNSSRSLPGRPAFDTRSSRSPYRSFSMKHDPNWGTYLALLSTEGRLTVYQTESPEALGEYASIDEFSVCKKPSRGEEVSFRVRFDPGEEPCYSALRAGVGNDSLGLIVAAMGTVKLYRSRDVVTASFGSSQTQKEFYLAVEITGHRGLVRDVAWAPGNIRGYDIIATACQDGYARVYRIDTPYSDSDGKNWSVSSLIKSDTQPSISKDYPSVHHSKNNSTGGDQTSVASTPQQVPSSTLSASLAKSGATGDRQWAGQPGQVKHTAREISRLDNDRKPVWRVGFDDDGQILGTTGDDGKLMCYRQLPDGSWAQSSELAIVKAPMVAP</sequence>
<dbReference type="InterPro" id="IPR015943">
    <property type="entry name" value="WD40/YVTN_repeat-like_dom_sf"/>
</dbReference>
<dbReference type="SUPFAM" id="SSF50978">
    <property type="entry name" value="WD40 repeat-like"/>
    <property type="match status" value="1"/>
</dbReference>
<dbReference type="GO" id="GO:0035859">
    <property type="term" value="C:Seh1-associated complex"/>
    <property type="evidence" value="ECO:0007669"/>
    <property type="project" value="TreeGrafter"/>
</dbReference>
<feature type="region of interest" description="Disordered" evidence="12">
    <location>
        <begin position="312"/>
        <end position="376"/>
    </location>
</feature>
<dbReference type="PANTHER" id="PTHR11024">
    <property type="entry name" value="NUCLEAR PORE COMPLEX PROTEIN SEC13 / SEH1 FAMILY MEMBER"/>
    <property type="match status" value="1"/>
</dbReference>
<evidence type="ECO:0000256" key="5">
    <source>
        <dbReference type="ARBA" id="ARBA00022737"/>
    </source>
</evidence>
<dbReference type="EMBL" id="JAPDFR010000001">
    <property type="protein sequence ID" value="KAK0391248.1"/>
    <property type="molecule type" value="Genomic_DNA"/>
</dbReference>
<keyword evidence="4 11" id="KW-0853">WD repeat</keyword>
<evidence type="ECO:0000256" key="9">
    <source>
        <dbReference type="ARBA" id="ARBA00023132"/>
    </source>
</evidence>
<evidence type="ECO:0000256" key="7">
    <source>
        <dbReference type="ARBA" id="ARBA00022927"/>
    </source>
</evidence>
<feature type="region of interest" description="Disordered" evidence="12">
    <location>
        <begin position="107"/>
        <end position="132"/>
    </location>
</feature>
<evidence type="ECO:0000313" key="14">
    <source>
        <dbReference type="Proteomes" id="UP001175261"/>
    </source>
</evidence>
<gene>
    <name evidence="13" type="ORF">NLU13_0749</name>
</gene>